<dbReference type="PROSITE" id="PS50088">
    <property type="entry name" value="ANK_REPEAT"/>
    <property type="match status" value="5"/>
</dbReference>
<dbReference type="InterPro" id="IPR008962">
    <property type="entry name" value="PapD-like_sf"/>
</dbReference>
<dbReference type="InterPro" id="IPR036770">
    <property type="entry name" value="Ankyrin_rpt-contain_sf"/>
</dbReference>
<reference evidence="5" key="2">
    <citation type="submission" date="2023-02" db="EMBL/GenBank/DDBJ databases">
        <authorList>
            <person name="Swenson N.G."/>
            <person name="Wegrzyn J.L."/>
            <person name="Mcevoy S.L."/>
        </authorList>
    </citation>
    <scope>NUCLEOTIDE SEQUENCE</scope>
    <source>
        <strain evidence="5">91603</strain>
        <tissue evidence="5">Leaf</tissue>
    </source>
</reference>
<evidence type="ECO:0000259" key="4">
    <source>
        <dbReference type="PROSITE" id="PS50202"/>
    </source>
</evidence>
<dbReference type="InterPro" id="IPR013783">
    <property type="entry name" value="Ig-like_fold"/>
</dbReference>
<feature type="repeat" description="ANK" evidence="3">
    <location>
        <begin position="380"/>
        <end position="412"/>
    </location>
</feature>
<dbReference type="Proteomes" id="UP001064489">
    <property type="component" value="Chromosome 4"/>
</dbReference>
<feature type="repeat" description="ANK" evidence="3">
    <location>
        <begin position="292"/>
        <end position="314"/>
    </location>
</feature>
<evidence type="ECO:0000313" key="5">
    <source>
        <dbReference type="EMBL" id="KAI9180628.1"/>
    </source>
</evidence>
<dbReference type="SUPFAM" id="SSF49354">
    <property type="entry name" value="PapD-like"/>
    <property type="match status" value="1"/>
</dbReference>
<dbReference type="InterPro" id="IPR000535">
    <property type="entry name" value="MSP_dom"/>
</dbReference>
<dbReference type="EMBL" id="JAJSOW010000101">
    <property type="protein sequence ID" value="KAI9180628.1"/>
    <property type="molecule type" value="Genomic_DNA"/>
</dbReference>
<dbReference type="GO" id="GO:0005737">
    <property type="term" value="C:cytoplasm"/>
    <property type="evidence" value="ECO:0007669"/>
    <property type="project" value="TreeGrafter"/>
</dbReference>
<sequence>MDRLVKADVKEVEIAFKRGHKCTTTFRLTNLMHTMSVAVSLTTTNPSLFSFNQHFSILPPLSSSSYTLILSQPSDKPPLSSPLDAITVKSSMLPTGKAHQDDLRRLFSRPGPHIFKDARIPISFVGPHVIEFLISQQQPQIPEISSCFNKAVSGCSRYQLSILLKSAVVLGNEYLVTNLIDNGADVNSKDSDGRSMISLAVKAGNINVVKVLIASGCKNDDSIDRVLHEAASVNRVDLMELLITTYKNSIDFNWVDSNGRTPIHIAASKGHAQVIQFCVSFGGARTNVFDKNGSSPLHLAAKNGHLEAVKLLLDCSEYIKEAVNGKGETAFTLAVENGHAHLYDLLHLGDALQRAATLDDVHGLKSCLAEGARVNGRDQNGWTALHRAAFKGKIESVKVLINHGAKVDAEDDSGYTPLQCAVMAGHVDVALLLIGEGAKANSKSLKQLSPMKLDCFKNQFSLLVHPVNSEKEQA</sequence>
<evidence type="ECO:0000256" key="2">
    <source>
        <dbReference type="ARBA" id="ARBA00023043"/>
    </source>
</evidence>
<comment type="caution">
    <text evidence="5">The sequence shown here is derived from an EMBL/GenBank/DDBJ whole genome shotgun (WGS) entry which is preliminary data.</text>
</comment>
<dbReference type="SMART" id="SM00248">
    <property type="entry name" value="ANK"/>
    <property type="match status" value="8"/>
</dbReference>
<keyword evidence="1" id="KW-0677">Repeat</keyword>
<organism evidence="5 6">
    <name type="scientific">Acer negundo</name>
    <name type="common">Box elder</name>
    <dbReference type="NCBI Taxonomy" id="4023"/>
    <lineage>
        <taxon>Eukaryota</taxon>
        <taxon>Viridiplantae</taxon>
        <taxon>Streptophyta</taxon>
        <taxon>Embryophyta</taxon>
        <taxon>Tracheophyta</taxon>
        <taxon>Spermatophyta</taxon>
        <taxon>Magnoliopsida</taxon>
        <taxon>eudicotyledons</taxon>
        <taxon>Gunneridae</taxon>
        <taxon>Pentapetalae</taxon>
        <taxon>rosids</taxon>
        <taxon>malvids</taxon>
        <taxon>Sapindales</taxon>
        <taxon>Sapindaceae</taxon>
        <taxon>Hippocastanoideae</taxon>
        <taxon>Acereae</taxon>
        <taxon>Acer</taxon>
    </lineage>
</organism>
<feature type="repeat" description="ANK" evidence="3">
    <location>
        <begin position="192"/>
        <end position="216"/>
    </location>
</feature>
<dbReference type="Gene3D" id="1.25.40.20">
    <property type="entry name" value="Ankyrin repeat-containing domain"/>
    <property type="match status" value="4"/>
</dbReference>
<evidence type="ECO:0000313" key="6">
    <source>
        <dbReference type="Proteomes" id="UP001064489"/>
    </source>
</evidence>
<keyword evidence="2 3" id="KW-0040">ANK repeat</keyword>
<dbReference type="Gene3D" id="2.60.40.10">
    <property type="entry name" value="Immunoglobulins"/>
    <property type="match status" value="1"/>
</dbReference>
<dbReference type="Pfam" id="PF12796">
    <property type="entry name" value="Ank_2"/>
    <property type="match status" value="2"/>
</dbReference>
<dbReference type="PRINTS" id="PR01415">
    <property type="entry name" value="ANKYRIN"/>
</dbReference>
<dbReference type="Pfam" id="PF13637">
    <property type="entry name" value="Ank_4"/>
    <property type="match status" value="1"/>
</dbReference>
<accession>A0AAD5IY54</accession>
<dbReference type="PANTHER" id="PTHR24198">
    <property type="entry name" value="ANKYRIN REPEAT AND PROTEIN KINASE DOMAIN-CONTAINING PROTEIN"/>
    <property type="match status" value="1"/>
</dbReference>
<proteinExistence type="predicted"/>
<gene>
    <name evidence="5" type="ORF">LWI28_006798</name>
</gene>
<feature type="repeat" description="ANK" evidence="3">
    <location>
        <begin position="258"/>
        <end position="282"/>
    </location>
</feature>
<keyword evidence="6" id="KW-1185">Reference proteome</keyword>
<feature type="repeat" description="ANK" evidence="3">
    <location>
        <begin position="413"/>
        <end position="445"/>
    </location>
</feature>
<name>A0AAD5IY54_ACENE</name>
<dbReference type="AlphaFoldDB" id="A0AAD5IY54"/>
<dbReference type="PROSITE" id="PS50297">
    <property type="entry name" value="ANK_REP_REGION"/>
    <property type="match status" value="5"/>
</dbReference>
<dbReference type="PROSITE" id="PS50202">
    <property type="entry name" value="MSP"/>
    <property type="match status" value="1"/>
</dbReference>
<protein>
    <recommendedName>
        <fullName evidence="4">MSP domain-containing protein</fullName>
    </recommendedName>
</protein>
<dbReference type="SUPFAM" id="SSF48403">
    <property type="entry name" value="Ankyrin repeat"/>
    <property type="match status" value="1"/>
</dbReference>
<evidence type="ECO:0000256" key="3">
    <source>
        <dbReference type="PROSITE-ProRule" id="PRU00023"/>
    </source>
</evidence>
<dbReference type="InterPro" id="IPR002110">
    <property type="entry name" value="Ankyrin_rpt"/>
</dbReference>
<reference evidence="5" key="1">
    <citation type="journal article" date="2022" name="Plant J.">
        <title>Strategies of tolerance reflected in two North American maple genomes.</title>
        <authorList>
            <person name="McEvoy S.L."/>
            <person name="Sezen U.U."/>
            <person name="Trouern-Trend A."/>
            <person name="McMahon S.M."/>
            <person name="Schaberg P.G."/>
            <person name="Yang J."/>
            <person name="Wegrzyn J.L."/>
            <person name="Swenson N.G."/>
        </authorList>
    </citation>
    <scope>NUCLEOTIDE SEQUENCE</scope>
    <source>
        <strain evidence="5">91603</strain>
    </source>
</reference>
<feature type="domain" description="MSP" evidence="4">
    <location>
        <begin position="2"/>
        <end position="125"/>
    </location>
</feature>
<evidence type="ECO:0000256" key="1">
    <source>
        <dbReference type="ARBA" id="ARBA00022737"/>
    </source>
</evidence>
<dbReference type="PANTHER" id="PTHR24198:SF165">
    <property type="entry name" value="ANKYRIN REPEAT-CONTAINING PROTEIN-RELATED"/>
    <property type="match status" value="1"/>
</dbReference>